<dbReference type="InterPro" id="IPR019455">
    <property type="entry name" value="Acetolactate_synth_ssu_C"/>
</dbReference>
<dbReference type="Proteomes" id="UP001217754">
    <property type="component" value="Chromosome 8"/>
</dbReference>
<dbReference type="GO" id="GO:0009082">
    <property type="term" value="P:branched-chain amino acid biosynthetic process"/>
    <property type="evidence" value="ECO:0007669"/>
    <property type="project" value="UniProtKB-KW"/>
</dbReference>
<dbReference type="InterPro" id="IPR054480">
    <property type="entry name" value="AHAS_small-like_ACT"/>
</dbReference>
<dbReference type="InterPro" id="IPR039557">
    <property type="entry name" value="AHAS_ACT"/>
</dbReference>
<organism evidence="8 9">
    <name type="scientific">Malassezia japonica</name>
    <dbReference type="NCBI Taxonomy" id="223818"/>
    <lineage>
        <taxon>Eukaryota</taxon>
        <taxon>Fungi</taxon>
        <taxon>Dikarya</taxon>
        <taxon>Basidiomycota</taxon>
        <taxon>Ustilaginomycotina</taxon>
        <taxon>Malasseziomycetes</taxon>
        <taxon>Malasseziales</taxon>
        <taxon>Malasseziaceae</taxon>
        <taxon>Malassezia</taxon>
    </lineage>
</organism>
<dbReference type="InterPro" id="IPR004789">
    <property type="entry name" value="Acetalactate_synth_ssu"/>
</dbReference>
<dbReference type="InterPro" id="IPR002912">
    <property type="entry name" value="ACT_dom"/>
</dbReference>
<comment type="pathway">
    <text evidence="1">Amino-acid biosynthesis; L-isoleucine biosynthesis; L-isoleucine from 2-oxobutanoate: step 1/4.</text>
</comment>
<comment type="similarity">
    <text evidence="3">Belongs to the acetolactate synthase small subunit family.</text>
</comment>
<dbReference type="GO" id="GO:0005948">
    <property type="term" value="C:acetolactate synthase complex"/>
    <property type="evidence" value="ECO:0007669"/>
    <property type="project" value="TreeGrafter"/>
</dbReference>
<dbReference type="PANTHER" id="PTHR31242">
    <property type="entry name" value="ACETOLACTATE SYNTHASE SMALL SUBUNIT, MITOCHONDRIAL"/>
    <property type="match status" value="1"/>
</dbReference>
<feature type="region of interest" description="Disordered" evidence="6">
    <location>
        <begin position="292"/>
        <end position="320"/>
    </location>
</feature>
<evidence type="ECO:0000256" key="3">
    <source>
        <dbReference type="ARBA" id="ARBA00006341"/>
    </source>
</evidence>
<dbReference type="InterPro" id="IPR053050">
    <property type="entry name" value="ALS_regulatory_subunit"/>
</dbReference>
<evidence type="ECO:0000313" key="9">
    <source>
        <dbReference type="Proteomes" id="UP001217754"/>
    </source>
</evidence>
<dbReference type="GO" id="GO:0008652">
    <property type="term" value="P:amino acid biosynthetic process"/>
    <property type="evidence" value="ECO:0007669"/>
    <property type="project" value="UniProtKB-KW"/>
</dbReference>
<dbReference type="Pfam" id="PF10369">
    <property type="entry name" value="ALS_ss_C"/>
    <property type="match status" value="1"/>
</dbReference>
<dbReference type="InterPro" id="IPR027271">
    <property type="entry name" value="Acetolactate_synth/TF_NikR_C"/>
</dbReference>
<protein>
    <submittedName>
        <fullName evidence="8">Acetolactate synthase</fullName>
        <ecNumber evidence="8">2.2.1.6</ecNumber>
    </submittedName>
</protein>
<dbReference type="FunFam" id="3.30.70.260:FF:000001">
    <property type="entry name" value="Acetolactate synthase, small subunit"/>
    <property type="match status" value="1"/>
</dbReference>
<keyword evidence="5" id="KW-0100">Branched-chain amino acid biosynthesis</keyword>
<evidence type="ECO:0000259" key="7">
    <source>
        <dbReference type="PROSITE" id="PS51671"/>
    </source>
</evidence>
<dbReference type="GO" id="GO:1990610">
    <property type="term" value="F:acetolactate synthase regulator activity"/>
    <property type="evidence" value="ECO:0007669"/>
    <property type="project" value="InterPro"/>
</dbReference>
<dbReference type="PANTHER" id="PTHR31242:SF2">
    <property type="entry name" value="ACETOLACTATE SYNTHASE SMALL SUBUNIT, MITOCHONDRIAL"/>
    <property type="match status" value="1"/>
</dbReference>
<keyword evidence="8" id="KW-0808">Transferase</keyword>
<dbReference type="EC" id="2.2.1.6" evidence="8"/>
<dbReference type="InterPro" id="IPR045865">
    <property type="entry name" value="ACT-like_dom_sf"/>
</dbReference>
<proteinExistence type="inferred from homology"/>
<comment type="pathway">
    <text evidence="2">Amino-acid biosynthesis; L-valine biosynthesis; L-valine from pyruvate: step 1/4.</text>
</comment>
<name>A0AAF0F5G3_9BASI</name>
<dbReference type="CDD" id="cd04878">
    <property type="entry name" value="ACT_AHAS"/>
    <property type="match status" value="1"/>
</dbReference>
<reference evidence="8" key="1">
    <citation type="submission" date="2023-03" db="EMBL/GenBank/DDBJ databases">
        <title>Mating type loci evolution in Malassezia.</title>
        <authorList>
            <person name="Coelho M.A."/>
        </authorList>
    </citation>
    <scope>NUCLEOTIDE SEQUENCE</scope>
    <source>
        <strain evidence="8">CBS 9431</strain>
    </source>
</reference>
<evidence type="ECO:0000256" key="1">
    <source>
        <dbReference type="ARBA" id="ARBA00004974"/>
    </source>
</evidence>
<evidence type="ECO:0000313" key="8">
    <source>
        <dbReference type="EMBL" id="WFD40937.1"/>
    </source>
</evidence>
<evidence type="ECO:0000256" key="5">
    <source>
        <dbReference type="ARBA" id="ARBA00023304"/>
    </source>
</evidence>
<dbReference type="Pfam" id="PF22629">
    <property type="entry name" value="ACT_AHAS_ss"/>
    <property type="match status" value="1"/>
</dbReference>
<evidence type="ECO:0000256" key="6">
    <source>
        <dbReference type="SAM" id="MobiDB-lite"/>
    </source>
</evidence>
<accession>A0AAF0F5G3</accession>
<gene>
    <name evidence="8" type="primary">ILV6</name>
    <name evidence="8" type="ORF">MJAP1_003928</name>
</gene>
<sequence>MTLRASIPALSRPALGAVSFSNAAKQSVRLYSKAGRGRLTSTSALDHKLSHRHRKLPPLPGLDRPSIDPVMAVSNILYNTPPPSTEPIKRHTLNMFVQDEPGVLARVSGCLAARGVNIDSLVVCATDVEDLSRMCIVLRGQDGTIEQVRRQLEDLVPVWAVVDYTNTKVIERELMLVKVSILGPEYFDADHLGFEEAESEVDQAVAQAEGTDAQPAVPALSPSEALSIKHDNMRSIITMSQQFGGRVVDISDASMMVELCAKTSRCDAFFKLVRPFGILECSRTGTMALPRSPIKSTWSSPSDREEQETDAFDATMLPPG</sequence>
<keyword evidence="4" id="KW-0028">Amino-acid biosynthesis</keyword>
<evidence type="ECO:0000256" key="4">
    <source>
        <dbReference type="ARBA" id="ARBA00022605"/>
    </source>
</evidence>
<dbReference type="PROSITE" id="PS51671">
    <property type="entry name" value="ACT"/>
    <property type="match status" value="1"/>
</dbReference>
<keyword evidence="9" id="KW-1185">Reference proteome</keyword>
<dbReference type="GeneID" id="85227579"/>
<dbReference type="GO" id="GO:0042645">
    <property type="term" value="C:mitochondrial nucleoid"/>
    <property type="evidence" value="ECO:0007669"/>
    <property type="project" value="TreeGrafter"/>
</dbReference>
<dbReference type="AlphaFoldDB" id="A0AAF0F5G3"/>
<dbReference type="Gene3D" id="3.30.70.1150">
    <property type="entry name" value="ACT-like. Chain A, domain 2"/>
    <property type="match status" value="1"/>
</dbReference>
<dbReference type="SUPFAM" id="SSF55021">
    <property type="entry name" value="ACT-like"/>
    <property type="match status" value="2"/>
</dbReference>
<evidence type="ECO:0000256" key="2">
    <source>
        <dbReference type="ARBA" id="ARBA00005025"/>
    </source>
</evidence>
<dbReference type="RefSeq" id="XP_060123834.1">
    <property type="nucleotide sequence ID" value="XM_060267851.1"/>
</dbReference>
<dbReference type="Gene3D" id="3.30.70.260">
    <property type="match status" value="1"/>
</dbReference>
<dbReference type="EMBL" id="CP119965">
    <property type="protein sequence ID" value="WFD40937.1"/>
    <property type="molecule type" value="Genomic_DNA"/>
</dbReference>
<dbReference type="GO" id="GO:0003984">
    <property type="term" value="F:acetolactate synthase activity"/>
    <property type="evidence" value="ECO:0007669"/>
    <property type="project" value="UniProtKB-EC"/>
</dbReference>
<dbReference type="NCBIfam" id="TIGR00119">
    <property type="entry name" value="acolac_sm"/>
    <property type="match status" value="1"/>
</dbReference>
<feature type="domain" description="ACT" evidence="7">
    <location>
        <begin position="92"/>
        <end position="169"/>
    </location>
</feature>